<feature type="compositionally biased region" description="Low complexity" evidence="1">
    <location>
        <begin position="94"/>
        <end position="122"/>
    </location>
</feature>
<organism evidence="2">
    <name type="scientific">Kwoniella dejecticola CBS 10117</name>
    <dbReference type="NCBI Taxonomy" id="1296121"/>
    <lineage>
        <taxon>Eukaryota</taxon>
        <taxon>Fungi</taxon>
        <taxon>Dikarya</taxon>
        <taxon>Basidiomycota</taxon>
        <taxon>Agaricomycotina</taxon>
        <taxon>Tremellomycetes</taxon>
        <taxon>Tremellales</taxon>
        <taxon>Cryptococcaceae</taxon>
        <taxon>Kwoniella</taxon>
    </lineage>
</organism>
<evidence type="ECO:0000313" key="2">
    <source>
        <dbReference type="EMBL" id="OBR88452.1"/>
    </source>
</evidence>
<dbReference type="EMBL" id="KI894027">
    <property type="protein sequence ID" value="OBR88452.1"/>
    <property type="molecule type" value="Genomic_DNA"/>
</dbReference>
<dbReference type="GeneID" id="28963968"/>
<dbReference type="RefSeq" id="XP_018266294.1">
    <property type="nucleotide sequence ID" value="XM_018403640.1"/>
</dbReference>
<evidence type="ECO:0000313" key="3">
    <source>
        <dbReference type="EMBL" id="WWC57734.1"/>
    </source>
</evidence>
<dbReference type="OrthoDB" id="2563988at2759"/>
<accession>A0A1A6AEF1</accession>
<feature type="region of interest" description="Disordered" evidence="1">
    <location>
        <begin position="94"/>
        <end position="123"/>
    </location>
</feature>
<dbReference type="EMBL" id="CP144530">
    <property type="protein sequence ID" value="WWC57734.1"/>
    <property type="molecule type" value="Genomic_DNA"/>
</dbReference>
<reference evidence="3" key="2">
    <citation type="submission" date="2013-07" db="EMBL/GenBank/DDBJ databases">
        <authorList>
            <consortium name="The Broad Institute Genome Sequencing Platform"/>
            <person name="Cuomo C."/>
            <person name="Litvintseva A."/>
            <person name="Chen Y."/>
            <person name="Heitman J."/>
            <person name="Sun S."/>
            <person name="Springer D."/>
            <person name="Dromer F."/>
            <person name="Young S.K."/>
            <person name="Zeng Q."/>
            <person name="Gargeya S."/>
            <person name="Fitzgerald M."/>
            <person name="Abouelleil A."/>
            <person name="Alvarado L."/>
            <person name="Berlin A.M."/>
            <person name="Chapman S.B."/>
            <person name="Dewar J."/>
            <person name="Goldberg J."/>
            <person name="Griggs A."/>
            <person name="Gujja S."/>
            <person name="Hansen M."/>
            <person name="Howarth C."/>
            <person name="Imamovic A."/>
            <person name="Larimer J."/>
            <person name="McCowan C."/>
            <person name="Murphy C."/>
            <person name="Pearson M."/>
            <person name="Priest M."/>
            <person name="Roberts A."/>
            <person name="Saif S."/>
            <person name="Shea T."/>
            <person name="Sykes S."/>
            <person name="Wortman J."/>
            <person name="Nusbaum C."/>
            <person name="Birren B."/>
        </authorList>
    </citation>
    <scope>NUCLEOTIDE SEQUENCE</scope>
    <source>
        <strain evidence="3">CBS 10117</strain>
    </source>
</reference>
<reference evidence="3" key="3">
    <citation type="submission" date="2024-02" db="EMBL/GenBank/DDBJ databases">
        <title>Comparative genomics of Cryptococcus and Kwoniella reveals pathogenesis evolution and contrasting modes of karyotype evolution via chromosome fusion or intercentromeric recombination.</title>
        <authorList>
            <person name="Coelho M.A."/>
            <person name="David-Palma M."/>
            <person name="Shea T."/>
            <person name="Bowers K."/>
            <person name="McGinley-Smith S."/>
            <person name="Mohammad A.W."/>
            <person name="Gnirke A."/>
            <person name="Yurkov A.M."/>
            <person name="Nowrousian M."/>
            <person name="Sun S."/>
            <person name="Cuomo C.A."/>
            <person name="Heitman J."/>
        </authorList>
    </citation>
    <scope>NUCLEOTIDE SEQUENCE</scope>
    <source>
        <strain evidence="3">CBS 10117</strain>
    </source>
</reference>
<proteinExistence type="predicted"/>
<dbReference type="AlphaFoldDB" id="A0A1A6AEF1"/>
<protein>
    <submittedName>
        <fullName evidence="2">Uncharacterized protein</fullName>
    </submittedName>
</protein>
<reference evidence="2" key="1">
    <citation type="submission" date="2013-07" db="EMBL/GenBank/DDBJ databases">
        <title>The Genome Sequence of Cryptococcus dejecticola CBS10117.</title>
        <authorList>
            <consortium name="The Broad Institute Genome Sequencing Platform"/>
            <person name="Cuomo C."/>
            <person name="Litvintseva A."/>
            <person name="Chen Y."/>
            <person name="Heitman J."/>
            <person name="Sun S."/>
            <person name="Springer D."/>
            <person name="Dromer F."/>
            <person name="Young S.K."/>
            <person name="Zeng Q."/>
            <person name="Gargeya S."/>
            <person name="Fitzgerald M."/>
            <person name="Abouelleil A."/>
            <person name="Alvarado L."/>
            <person name="Berlin A.M."/>
            <person name="Chapman S.B."/>
            <person name="Dewar J."/>
            <person name="Goldberg J."/>
            <person name="Griggs A."/>
            <person name="Gujja S."/>
            <person name="Hansen M."/>
            <person name="Howarth C."/>
            <person name="Imamovic A."/>
            <person name="Larimer J."/>
            <person name="McCowan C."/>
            <person name="Murphy C."/>
            <person name="Pearson M."/>
            <person name="Priest M."/>
            <person name="Roberts A."/>
            <person name="Saif S."/>
            <person name="Shea T."/>
            <person name="Sykes S."/>
            <person name="Wortman J."/>
            <person name="Nusbaum C."/>
            <person name="Birren B."/>
        </authorList>
    </citation>
    <scope>NUCLEOTIDE SEQUENCE [LARGE SCALE GENOMIC DNA]</scope>
    <source>
        <strain evidence="2">CBS 10117</strain>
    </source>
</reference>
<gene>
    <name evidence="2" type="ORF">I303_00269</name>
    <name evidence="3" type="ORF">I303_100268</name>
</gene>
<evidence type="ECO:0000313" key="4">
    <source>
        <dbReference type="Proteomes" id="UP000078595"/>
    </source>
</evidence>
<name>A0A1A6AEF1_9TREE</name>
<dbReference type="KEGG" id="kdj:28963968"/>
<dbReference type="Proteomes" id="UP000078595">
    <property type="component" value="Chromosome 1"/>
</dbReference>
<dbReference type="VEuPathDB" id="FungiDB:I303_00269"/>
<keyword evidence="4" id="KW-1185">Reference proteome</keyword>
<evidence type="ECO:0000256" key="1">
    <source>
        <dbReference type="SAM" id="MobiDB-lite"/>
    </source>
</evidence>
<sequence length="157" mass="15939">MTTQWACPDLPSEGTDSRCCFADATCAEYVCGQYNANITVQTTGSLVMHNCLVPNGTEATNLYMTSPGNESCSANSQGNGCIIRLDTNGTATTTTATSAGMSMSSGSPALTSSSPASASASAGSGGGSSFATPQFGINQTLILAIVGLSWLVKKVYH</sequence>